<dbReference type="EMBL" id="KQ257464">
    <property type="protein sequence ID" value="KNC97418.1"/>
    <property type="molecule type" value="Genomic_DNA"/>
</dbReference>
<keyword evidence="3" id="KW-1185">Reference proteome</keyword>
<feature type="compositionally biased region" description="Polar residues" evidence="1">
    <location>
        <begin position="156"/>
        <end position="166"/>
    </location>
</feature>
<name>A0A0L0H9T6_SPIPD</name>
<feature type="compositionally biased region" description="Acidic residues" evidence="1">
    <location>
        <begin position="212"/>
        <end position="230"/>
    </location>
</feature>
<dbReference type="OrthoDB" id="2168896at2759"/>
<evidence type="ECO:0000313" key="2">
    <source>
        <dbReference type="EMBL" id="KNC97418.1"/>
    </source>
</evidence>
<feature type="compositionally biased region" description="Low complexity" evidence="1">
    <location>
        <begin position="185"/>
        <end position="197"/>
    </location>
</feature>
<dbReference type="AlphaFoldDB" id="A0A0L0H9T6"/>
<feature type="region of interest" description="Disordered" evidence="1">
    <location>
        <begin position="211"/>
        <end position="244"/>
    </location>
</feature>
<feature type="region of interest" description="Disordered" evidence="1">
    <location>
        <begin position="1"/>
        <end position="43"/>
    </location>
</feature>
<dbReference type="RefSeq" id="XP_016605458.1">
    <property type="nucleotide sequence ID" value="XM_016755504.1"/>
</dbReference>
<evidence type="ECO:0000256" key="1">
    <source>
        <dbReference type="SAM" id="MobiDB-lite"/>
    </source>
</evidence>
<protein>
    <submittedName>
        <fullName evidence="2">Uncharacterized protein</fullName>
    </submittedName>
</protein>
<proteinExistence type="predicted"/>
<dbReference type="VEuPathDB" id="FungiDB:SPPG_07341"/>
<feature type="compositionally biased region" description="Basic residues" evidence="1">
    <location>
        <begin position="68"/>
        <end position="79"/>
    </location>
</feature>
<gene>
    <name evidence="2" type="ORF">SPPG_07341</name>
</gene>
<organism evidence="2 3">
    <name type="scientific">Spizellomyces punctatus (strain DAOM BR117)</name>
    <dbReference type="NCBI Taxonomy" id="645134"/>
    <lineage>
        <taxon>Eukaryota</taxon>
        <taxon>Fungi</taxon>
        <taxon>Fungi incertae sedis</taxon>
        <taxon>Chytridiomycota</taxon>
        <taxon>Chytridiomycota incertae sedis</taxon>
        <taxon>Chytridiomycetes</taxon>
        <taxon>Spizellomycetales</taxon>
        <taxon>Spizellomycetaceae</taxon>
        <taxon>Spizellomyces</taxon>
    </lineage>
</organism>
<evidence type="ECO:0000313" key="3">
    <source>
        <dbReference type="Proteomes" id="UP000053201"/>
    </source>
</evidence>
<accession>A0A0L0H9T6</accession>
<sequence>MSVLSPPPHVPADPRTSPVLARAGPKTQRRKDQQPRNTKHTNQFDIFNLMSRHYIDRHHVTHLDGHDRHRFGKNRRPAAQRKDMRTQQQKFFYPLNPFMPQLAQQYMWYQPSFAASANGAPRMWNGSNIPLASKADLRKTGRRSQYGKSGRPHAMLSNSLQRQARSNLGRRNKRNGPLSEEESKSSTATADQSAASDQEVDKLLDEAFAELGLDEDESGDGDESEEDWEAADYSTPPLSQWEYPEASYERDRETFYRIGGTNLNTSFIGSDFPTNFLEDVNSLT</sequence>
<dbReference type="GeneID" id="27690563"/>
<dbReference type="Proteomes" id="UP000053201">
    <property type="component" value="Unassembled WGS sequence"/>
</dbReference>
<feature type="compositionally biased region" description="Pro residues" evidence="1">
    <location>
        <begin position="1"/>
        <end position="11"/>
    </location>
</feature>
<feature type="region of interest" description="Disordered" evidence="1">
    <location>
        <begin position="64"/>
        <end position="84"/>
    </location>
</feature>
<feature type="region of interest" description="Disordered" evidence="1">
    <location>
        <begin position="134"/>
        <end position="198"/>
    </location>
</feature>
<reference evidence="2 3" key="1">
    <citation type="submission" date="2009-08" db="EMBL/GenBank/DDBJ databases">
        <title>The Genome Sequence of Spizellomyces punctatus strain DAOM BR117.</title>
        <authorList>
            <consortium name="The Broad Institute Genome Sequencing Platform"/>
            <person name="Russ C."/>
            <person name="Cuomo C."/>
            <person name="Shea T."/>
            <person name="Young S.K."/>
            <person name="Zeng Q."/>
            <person name="Koehrsen M."/>
            <person name="Haas B."/>
            <person name="Borodovsky M."/>
            <person name="Guigo R."/>
            <person name="Alvarado L."/>
            <person name="Berlin A."/>
            <person name="Bochicchio J."/>
            <person name="Borenstein D."/>
            <person name="Chapman S."/>
            <person name="Chen Z."/>
            <person name="Engels R."/>
            <person name="Freedman E."/>
            <person name="Gellesch M."/>
            <person name="Goldberg J."/>
            <person name="Griggs A."/>
            <person name="Gujja S."/>
            <person name="Heiman D."/>
            <person name="Hepburn T."/>
            <person name="Howarth C."/>
            <person name="Jen D."/>
            <person name="Larson L."/>
            <person name="Lewis B."/>
            <person name="Mehta T."/>
            <person name="Park D."/>
            <person name="Pearson M."/>
            <person name="Roberts A."/>
            <person name="Saif S."/>
            <person name="Shenoy N."/>
            <person name="Sisk P."/>
            <person name="Stolte C."/>
            <person name="Sykes S."/>
            <person name="Thomson T."/>
            <person name="Walk T."/>
            <person name="White J."/>
            <person name="Yandava C."/>
            <person name="Burger G."/>
            <person name="Gray M.W."/>
            <person name="Holland P.W.H."/>
            <person name="King N."/>
            <person name="Lang F.B.F."/>
            <person name="Roger A.J."/>
            <person name="Ruiz-Trillo I."/>
            <person name="Lander E."/>
            <person name="Nusbaum C."/>
        </authorList>
    </citation>
    <scope>NUCLEOTIDE SEQUENCE [LARGE SCALE GENOMIC DNA]</scope>
    <source>
        <strain evidence="2 3">DAOM BR117</strain>
    </source>
</reference>